<sequence>MTSERSIDRRAYLTAVGSGAVAALAGCLGEPSGEGTTDGGGGDGGGNTTDGETTEGTDSMGNGTGTEEGTDSGTTQSGEEQAITAGTAPGFPPFEVKEGGELTGFDVELLEAVVSAAPGYTLDGWQEFEFDSLIPALSGGNIDVIAAAMTITEERKQTIAFTDPYYEADQSILVAAGSDFQPSQLSDLEGHPVGAQNGTTGEGVIENELSDVDYNGYGSYVLAVTDLENGNIDAVVLDKPVAQTFAQQRDVEVAFTYETGEEYGFGIQQNASELQSALNEGLATVQDDGTYEELRNEWFSES</sequence>
<evidence type="ECO:0000256" key="2">
    <source>
        <dbReference type="ARBA" id="ARBA00022729"/>
    </source>
</evidence>
<evidence type="ECO:0000256" key="3">
    <source>
        <dbReference type="SAM" id="MobiDB-lite"/>
    </source>
</evidence>
<dbReference type="PANTHER" id="PTHR35936:SF17">
    <property type="entry name" value="ARGININE-BINDING EXTRACELLULAR PROTEIN ARTP"/>
    <property type="match status" value="1"/>
</dbReference>
<evidence type="ECO:0000259" key="4">
    <source>
        <dbReference type="SMART" id="SM00062"/>
    </source>
</evidence>
<dbReference type="PANTHER" id="PTHR35936">
    <property type="entry name" value="MEMBRANE-BOUND LYTIC MUREIN TRANSGLYCOSYLASE F"/>
    <property type="match status" value="1"/>
</dbReference>
<dbReference type="Proteomes" id="UP001596099">
    <property type="component" value="Unassembled WGS sequence"/>
</dbReference>
<evidence type="ECO:0000256" key="1">
    <source>
        <dbReference type="ARBA" id="ARBA00004196"/>
    </source>
</evidence>
<feature type="domain" description="Solute-binding protein family 3/N-terminal" evidence="4">
    <location>
        <begin position="82"/>
        <end position="302"/>
    </location>
</feature>
<dbReference type="RefSeq" id="WP_247414734.1">
    <property type="nucleotide sequence ID" value="NZ_JALLGW010000001.1"/>
</dbReference>
<dbReference type="AlphaFoldDB" id="A0ABD5RNN2"/>
<evidence type="ECO:0000259" key="5">
    <source>
        <dbReference type="SMART" id="SM00079"/>
    </source>
</evidence>
<accession>A0ABD5RNN2</accession>
<dbReference type="CDD" id="cd13624">
    <property type="entry name" value="PBP2_Arg_Lys_His"/>
    <property type="match status" value="1"/>
</dbReference>
<dbReference type="PROSITE" id="PS51257">
    <property type="entry name" value="PROKAR_LIPOPROTEIN"/>
    <property type="match status" value="1"/>
</dbReference>
<gene>
    <name evidence="6" type="ORF">ACFPYI_10970</name>
</gene>
<evidence type="ECO:0000313" key="6">
    <source>
        <dbReference type="EMBL" id="MFC5971854.1"/>
    </source>
</evidence>
<dbReference type="SMART" id="SM00079">
    <property type="entry name" value="PBPe"/>
    <property type="match status" value="1"/>
</dbReference>
<comment type="caution">
    <text evidence="6">The sequence shown here is derived from an EMBL/GenBank/DDBJ whole genome shotgun (WGS) entry which is preliminary data.</text>
</comment>
<dbReference type="PROSITE" id="PS01039">
    <property type="entry name" value="SBP_BACTERIAL_3"/>
    <property type="match status" value="1"/>
</dbReference>
<dbReference type="EMBL" id="JBHSQH010000001">
    <property type="protein sequence ID" value="MFC5971854.1"/>
    <property type="molecule type" value="Genomic_DNA"/>
</dbReference>
<organism evidence="6 7">
    <name type="scientific">Halomarina salina</name>
    <dbReference type="NCBI Taxonomy" id="1872699"/>
    <lineage>
        <taxon>Archaea</taxon>
        <taxon>Methanobacteriati</taxon>
        <taxon>Methanobacteriota</taxon>
        <taxon>Stenosarchaea group</taxon>
        <taxon>Halobacteria</taxon>
        <taxon>Halobacteriales</taxon>
        <taxon>Natronomonadaceae</taxon>
        <taxon>Halomarina</taxon>
    </lineage>
</organism>
<dbReference type="SUPFAM" id="SSF53850">
    <property type="entry name" value="Periplasmic binding protein-like II"/>
    <property type="match status" value="1"/>
</dbReference>
<keyword evidence="7" id="KW-1185">Reference proteome</keyword>
<evidence type="ECO:0000313" key="7">
    <source>
        <dbReference type="Proteomes" id="UP001596099"/>
    </source>
</evidence>
<name>A0ABD5RNN2_9EURY</name>
<comment type="subcellular location">
    <subcellularLocation>
        <location evidence="1">Cell envelope</location>
    </subcellularLocation>
</comment>
<protein>
    <submittedName>
        <fullName evidence="6">Basic amino acid ABC transporter substrate-binding protein</fullName>
    </submittedName>
</protein>
<feature type="compositionally biased region" description="Low complexity" evidence="3">
    <location>
        <begin position="65"/>
        <end position="80"/>
    </location>
</feature>
<proteinExistence type="predicted"/>
<dbReference type="InterPro" id="IPR001320">
    <property type="entry name" value="Iontro_rcpt_C"/>
</dbReference>
<feature type="region of interest" description="Disordered" evidence="3">
    <location>
        <begin position="31"/>
        <end position="92"/>
    </location>
</feature>
<feature type="compositionally biased region" description="Gly residues" evidence="3">
    <location>
        <begin position="36"/>
        <end position="48"/>
    </location>
</feature>
<keyword evidence="2" id="KW-0732">Signal</keyword>
<feature type="domain" description="Ionotropic glutamate receptor C-terminal" evidence="5">
    <location>
        <begin position="82"/>
        <end position="301"/>
    </location>
</feature>
<reference evidence="6 7" key="1">
    <citation type="journal article" date="2019" name="Int. J. Syst. Evol. Microbiol.">
        <title>The Global Catalogue of Microorganisms (GCM) 10K type strain sequencing project: providing services to taxonomists for standard genome sequencing and annotation.</title>
        <authorList>
            <consortium name="The Broad Institute Genomics Platform"/>
            <consortium name="The Broad Institute Genome Sequencing Center for Infectious Disease"/>
            <person name="Wu L."/>
            <person name="Ma J."/>
        </authorList>
    </citation>
    <scope>NUCLEOTIDE SEQUENCE [LARGE SCALE GENOMIC DNA]</scope>
    <source>
        <strain evidence="6 7">CGMCC 1.12543</strain>
    </source>
</reference>
<dbReference type="SMART" id="SM00062">
    <property type="entry name" value="PBPb"/>
    <property type="match status" value="1"/>
</dbReference>
<feature type="compositionally biased region" description="Low complexity" evidence="3">
    <location>
        <begin position="49"/>
        <end position="58"/>
    </location>
</feature>
<dbReference type="InterPro" id="IPR018313">
    <property type="entry name" value="SBP_3_CS"/>
</dbReference>
<dbReference type="Pfam" id="PF00497">
    <property type="entry name" value="SBP_bac_3"/>
    <property type="match status" value="1"/>
</dbReference>
<dbReference type="InterPro" id="IPR001638">
    <property type="entry name" value="Solute-binding_3/MltF_N"/>
</dbReference>
<dbReference type="Gene3D" id="3.40.190.10">
    <property type="entry name" value="Periplasmic binding protein-like II"/>
    <property type="match status" value="2"/>
</dbReference>